<dbReference type="InterPro" id="IPR024655">
    <property type="entry name" value="Asl1_glyco_hydro_catalytic"/>
</dbReference>
<organism evidence="3 4">
    <name type="scientific">Cohnella fermenti</name>
    <dbReference type="NCBI Taxonomy" id="2565925"/>
    <lineage>
        <taxon>Bacteria</taxon>
        <taxon>Bacillati</taxon>
        <taxon>Bacillota</taxon>
        <taxon>Bacilli</taxon>
        <taxon>Bacillales</taxon>
        <taxon>Paenibacillaceae</taxon>
        <taxon>Cohnella</taxon>
    </lineage>
</organism>
<dbReference type="Gene3D" id="3.20.20.80">
    <property type="entry name" value="Glycosidases"/>
    <property type="match status" value="1"/>
</dbReference>
<evidence type="ECO:0000259" key="1">
    <source>
        <dbReference type="Pfam" id="PF06452"/>
    </source>
</evidence>
<feature type="domain" description="Carbohydrate-binding" evidence="1">
    <location>
        <begin position="961"/>
        <end position="1157"/>
    </location>
</feature>
<protein>
    <recommendedName>
        <fullName evidence="5">Carbohydrate-binding domain-containing protein</fullName>
    </recommendedName>
</protein>
<evidence type="ECO:0008006" key="5">
    <source>
        <dbReference type="Google" id="ProtNLM"/>
    </source>
</evidence>
<keyword evidence="4" id="KW-1185">Reference proteome</keyword>
<accession>A0A4S4BPR4</accession>
<reference evidence="3 4" key="1">
    <citation type="submission" date="2019-04" db="EMBL/GenBank/DDBJ databases">
        <title>Cohnella sp. nov. isolated from preserved vegetables.</title>
        <authorList>
            <person name="Lin S.-Y."/>
            <person name="Hung M.-H."/>
            <person name="Young C.-C."/>
        </authorList>
    </citation>
    <scope>NUCLEOTIDE SEQUENCE [LARGE SCALE GENOMIC DNA]</scope>
    <source>
        <strain evidence="3 4">CC-MHH1044</strain>
    </source>
</reference>
<dbReference type="SUPFAM" id="SSF49785">
    <property type="entry name" value="Galactose-binding domain-like"/>
    <property type="match status" value="2"/>
</dbReference>
<dbReference type="Proteomes" id="UP000310636">
    <property type="component" value="Unassembled WGS sequence"/>
</dbReference>
<dbReference type="GO" id="GO:0004553">
    <property type="term" value="F:hydrolase activity, hydrolyzing O-glycosyl compounds"/>
    <property type="evidence" value="ECO:0007669"/>
    <property type="project" value="InterPro"/>
</dbReference>
<dbReference type="PANTHER" id="PTHR12631">
    <property type="entry name" value="ALPHA-L-IDURONIDASE"/>
    <property type="match status" value="1"/>
</dbReference>
<dbReference type="PANTHER" id="PTHR12631:SF10">
    <property type="entry name" value="BETA-XYLOSIDASE-LIKE PROTEIN-RELATED"/>
    <property type="match status" value="1"/>
</dbReference>
<dbReference type="Gene3D" id="2.60.40.1190">
    <property type="match status" value="1"/>
</dbReference>
<name>A0A4S4BPR4_9BACL</name>
<sequence length="1158" mass="122650">MSIMRMSREKRGLIVLLLLGGMLLQWLVPGGVVRAGGEAAEMPEPNMIANAGFESGLWPTRSGAGLDTTVKHSGDQSAVMIGGTASQYVGSSLIPIDAAEVYELSAWIKTDALSTDAAASVNVLMVDANNNALGWYRTMKLLQTGGTQDWTPYSTEISQFATGTAYLRVYVRLDGNATGTAWFDDAALNVARNRLPNAGFESGLWPTRSGAGLDTTVKHSGDQSAVMIGGTASQYVGSSLIPIDAAEVYELSAWIKTDALSTDAAASVNVLMVDANNSSLGWYRNTMKQIQTGGTQGWTNYRVVLDRLAAGTATVRIYVRLDANAEGTVWFDDISLKLKDFVIGVSGPTGNIVVPGESDGLSVVLKSAMPQSHSVQVVYAVSDTEGAGVANGSFTAVVPSGIPVQQALDLSGLERYGTYTLDLHVTGSGGGTADIDEEGSFPFSLAVPADSSEAFGTAIHLLGRTDAAYVDTYLSLIADSGIQWIRDDARWSAAETTMGQIDIPAAWDMYVNKAVAKGIKPLLIVDYGNPLYDGGNAPYTEEGIAAYAAYAGALAEHFAGKVDHFEIWNEWNIGGGNPEHLSPEAYATVLHAAYAAIKAANPNAFVIGGATSGADAAWIERVLEAGGYDDMDAVSIHPYMYPVGPEDGGFAASLTTIHNLFANYGPAKPIWVTEIGWPTNESLSRGVSERMSGVYAVQAYTLALSSGLADKVFWYDFKNDDKPSTSLEGHFGLVRGDHEAAPWSAKENYAAYRTLAAKLAGAAFVESYNAGDQVQAHRFHRNSDGKDVLVLWSKGDEKNLLLSLGTSAATAYDRFGNGTSLTAAGDGTITLPISQVPVYVEGSFASGIDIEDPYRIEAYPQLQRTSSGAYWQVAVQIDNQLDEAIAGTVQLSADSSPWSGQQSFAAAANGSATLTFDWPGTPEDRLYALDIQTELAGGAGVVVRRKMSFLAAPEASTSPVIDGSLSAGEWDDAFSFELDQASQAHLSDWGGTSDLSGTGYVRWDDDNFYLAVKAKDNTHVQSGSGSDIWGGDSIQFALQPGRKAGGAALGYNEIGLGLNPNSGAILWRWTAATRTANLSGAAYAVARDDSQATTVYELAIPWDALLPDGMTAAVGADFGFSLLINDNDGTGRRGWIEYMSGIGEVKNTDEFGDLLLIE</sequence>
<dbReference type="Gene3D" id="2.60.120.260">
    <property type="entry name" value="Galactose-binding domain-like"/>
    <property type="match status" value="2"/>
</dbReference>
<evidence type="ECO:0000313" key="3">
    <source>
        <dbReference type="EMBL" id="THF76892.1"/>
    </source>
</evidence>
<dbReference type="SUPFAM" id="SSF51445">
    <property type="entry name" value="(Trans)glycosidases"/>
    <property type="match status" value="1"/>
</dbReference>
<proteinExistence type="predicted"/>
<comment type="caution">
    <text evidence="3">The sequence shown here is derived from an EMBL/GenBank/DDBJ whole genome shotgun (WGS) entry which is preliminary data.</text>
</comment>
<dbReference type="CDD" id="cd09621">
    <property type="entry name" value="CBM9_like_5"/>
    <property type="match status" value="1"/>
</dbReference>
<dbReference type="Pfam" id="PF06452">
    <property type="entry name" value="CBM9_1"/>
    <property type="match status" value="1"/>
</dbReference>
<dbReference type="InterPro" id="IPR008979">
    <property type="entry name" value="Galactose-bd-like_sf"/>
</dbReference>
<dbReference type="EMBL" id="SSOB01000022">
    <property type="protein sequence ID" value="THF76892.1"/>
    <property type="molecule type" value="Genomic_DNA"/>
</dbReference>
<dbReference type="OrthoDB" id="9815425at2"/>
<dbReference type="InterPro" id="IPR010502">
    <property type="entry name" value="Carb-bd_dom_fam9"/>
</dbReference>
<dbReference type="SUPFAM" id="SSF49344">
    <property type="entry name" value="CBD9-like"/>
    <property type="match status" value="1"/>
</dbReference>
<gene>
    <name evidence="3" type="ORF">E6C55_17675</name>
</gene>
<dbReference type="InterPro" id="IPR017853">
    <property type="entry name" value="GH"/>
</dbReference>
<feature type="domain" description="Asl1-like glycosyl hydrolase catalytic" evidence="2">
    <location>
        <begin position="568"/>
        <end position="678"/>
    </location>
</feature>
<dbReference type="AlphaFoldDB" id="A0A4S4BPR4"/>
<dbReference type="InterPro" id="IPR051923">
    <property type="entry name" value="Glycosyl_Hydrolase_39"/>
</dbReference>
<evidence type="ECO:0000313" key="4">
    <source>
        <dbReference type="Proteomes" id="UP000310636"/>
    </source>
</evidence>
<dbReference type="Pfam" id="PF11790">
    <property type="entry name" value="Glyco_hydro_cc"/>
    <property type="match status" value="1"/>
</dbReference>
<dbReference type="GO" id="GO:0030246">
    <property type="term" value="F:carbohydrate binding"/>
    <property type="evidence" value="ECO:0007669"/>
    <property type="project" value="InterPro"/>
</dbReference>
<dbReference type="GO" id="GO:0016052">
    <property type="term" value="P:carbohydrate catabolic process"/>
    <property type="evidence" value="ECO:0007669"/>
    <property type="project" value="InterPro"/>
</dbReference>
<evidence type="ECO:0000259" key="2">
    <source>
        <dbReference type="Pfam" id="PF11790"/>
    </source>
</evidence>